<keyword evidence="2 4" id="KW-0560">Oxidoreductase</keyword>
<dbReference type="EMBL" id="CP115611">
    <property type="protein sequence ID" value="WBW71984.1"/>
    <property type="molecule type" value="Genomic_DNA"/>
</dbReference>
<accession>A0AAE9W965</accession>
<proteinExistence type="inferred from homology"/>
<dbReference type="SUPFAM" id="SSF53720">
    <property type="entry name" value="ALDH-like"/>
    <property type="match status" value="1"/>
</dbReference>
<dbReference type="InterPro" id="IPR015590">
    <property type="entry name" value="Aldehyde_DH_dom"/>
</dbReference>
<dbReference type="PANTHER" id="PTHR11699">
    <property type="entry name" value="ALDEHYDE DEHYDROGENASE-RELATED"/>
    <property type="match status" value="1"/>
</dbReference>
<dbReference type="AlphaFoldDB" id="A0AAE9W965"/>
<dbReference type="InterPro" id="IPR016163">
    <property type="entry name" value="Ald_DH_C"/>
</dbReference>
<sequence>MDEKFITCHCPGDGSLLGRVDLHQPGDIDRSIRLAEEAQRSWKKTSFQERKRFLLALKKNILKNQDKYAEIACKDTGKTLVDAAFGEILVTLEKINWTVKNGEQSLRPTKRPTSLLTSYKHGYVHYEPIGVIAALVSWNYPLHNALGPIISALFAGNAIVVKGSELTAWSTHQYCEIVRQLLKSLGHNPDLVQCTTCLPRVADYLTSHPGLRHITFIGSQSVAKLVAASAAKQLTPLCLELGGKDPCILNDDHRLDEVLSIVMRGVFQSAGQNCIGIERIIALDAIYDAVITRLYNRIAPMRLGMYMQKDVDMGAMVSNNRFDHLEELIQDAVKQGARLICGGSRYRHPKYPNGFYFLPTLLVDVRNEMKIAQEECFAPIACVFRAKNQEHALEIANGTNFGLGASVFSKDKEICGYYVENLESGMVAVNDFGAFYLLQMPFGGCKQSGYGRFAGYEGLQGICNSKSVAFDRFKSIHTGIPPAVDYPIPDSQKAWQFIRGLVGTVYGAWIGLLPNVYKLIRNS</sequence>
<evidence type="ECO:0000259" key="5">
    <source>
        <dbReference type="Pfam" id="PF00171"/>
    </source>
</evidence>
<reference evidence="6 7" key="1">
    <citation type="journal article" date="2023" name="G3 (Bethesda)">
        <title>A high-quality reference genome for the fission yeast Schizosaccharomyces osmophilus.</title>
        <authorList>
            <person name="Jia G.S."/>
            <person name="Zhang W.C."/>
            <person name="Liang Y."/>
            <person name="Liu X.H."/>
            <person name="Rhind N."/>
            <person name="Pidoux A."/>
            <person name="Brysch-Herzberg M."/>
            <person name="Du L.L."/>
        </authorList>
    </citation>
    <scope>NUCLEOTIDE SEQUENCE [LARGE SCALE GENOMIC DNA]</scope>
    <source>
        <strain evidence="6 7">CBS 15793</strain>
    </source>
</reference>
<name>A0AAE9W965_9SCHI</name>
<evidence type="ECO:0000256" key="4">
    <source>
        <dbReference type="RuleBase" id="RU003345"/>
    </source>
</evidence>
<evidence type="ECO:0000256" key="3">
    <source>
        <dbReference type="PROSITE-ProRule" id="PRU10007"/>
    </source>
</evidence>
<organism evidence="6 7">
    <name type="scientific">Schizosaccharomyces osmophilus</name>
    <dbReference type="NCBI Taxonomy" id="2545709"/>
    <lineage>
        <taxon>Eukaryota</taxon>
        <taxon>Fungi</taxon>
        <taxon>Dikarya</taxon>
        <taxon>Ascomycota</taxon>
        <taxon>Taphrinomycotina</taxon>
        <taxon>Schizosaccharomycetes</taxon>
        <taxon>Schizosaccharomycetales</taxon>
        <taxon>Schizosaccharomycetaceae</taxon>
        <taxon>Schizosaccharomyces</taxon>
    </lineage>
</organism>
<dbReference type="FunFam" id="3.40.309.10:FF:000024">
    <property type="entry name" value="Betaine aldehyde dehydrogenase"/>
    <property type="match status" value="1"/>
</dbReference>
<dbReference type="CDD" id="cd07098">
    <property type="entry name" value="ALDH_F15-22"/>
    <property type="match status" value="1"/>
</dbReference>
<dbReference type="Pfam" id="PF00171">
    <property type="entry name" value="Aldedh"/>
    <property type="match status" value="1"/>
</dbReference>
<dbReference type="Gene3D" id="3.40.605.10">
    <property type="entry name" value="Aldehyde Dehydrogenase, Chain A, domain 1"/>
    <property type="match status" value="1"/>
</dbReference>
<dbReference type="GO" id="GO:0016620">
    <property type="term" value="F:oxidoreductase activity, acting on the aldehyde or oxo group of donors, NAD or NADP as acceptor"/>
    <property type="evidence" value="ECO:0007669"/>
    <property type="project" value="InterPro"/>
</dbReference>
<protein>
    <submittedName>
        <fullName evidence="6">Aldehyde dehydrogenase, implicated in cellular detoxification</fullName>
    </submittedName>
</protein>
<dbReference type="KEGG" id="som:SOMG_00569"/>
<gene>
    <name evidence="6" type="ORF">SOMG_00569</name>
</gene>
<comment type="similarity">
    <text evidence="1 4">Belongs to the aldehyde dehydrogenase family.</text>
</comment>
<dbReference type="InterPro" id="IPR016162">
    <property type="entry name" value="Ald_DH_N"/>
</dbReference>
<dbReference type="RefSeq" id="XP_056036227.1">
    <property type="nucleotide sequence ID" value="XM_056179363.1"/>
</dbReference>
<feature type="domain" description="Aldehyde dehydrogenase" evidence="5">
    <location>
        <begin position="4"/>
        <end position="468"/>
    </location>
</feature>
<evidence type="ECO:0000256" key="2">
    <source>
        <dbReference type="ARBA" id="ARBA00023002"/>
    </source>
</evidence>
<dbReference type="InterPro" id="IPR016161">
    <property type="entry name" value="Ald_DH/histidinol_DH"/>
</dbReference>
<keyword evidence="7" id="KW-1185">Reference proteome</keyword>
<dbReference type="GeneID" id="80874052"/>
<evidence type="ECO:0000256" key="1">
    <source>
        <dbReference type="ARBA" id="ARBA00009986"/>
    </source>
</evidence>
<feature type="active site" evidence="3">
    <location>
        <position position="240"/>
    </location>
</feature>
<dbReference type="PROSITE" id="PS00070">
    <property type="entry name" value="ALDEHYDE_DEHYDR_CYS"/>
    <property type="match status" value="1"/>
</dbReference>
<dbReference type="Proteomes" id="UP001212411">
    <property type="component" value="Chromosome 1"/>
</dbReference>
<dbReference type="PROSITE" id="PS00687">
    <property type="entry name" value="ALDEHYDE_DEHYDR_GLU"/>
    <property type="match status" value="1"/>
</dbReference>
<evidence type="ECO:0000313" key="7">
    <source>
        <dbReference type="Proteomes" id="UP001212411"/>
    </source>
</evidence>
<dbReference type="Gene3D" id="3.40.309.10">
    <property type="entry name" value="Aldehyde Dehydrogenase, Chain A, domain 2"/>
    <property type="match status" value="1"/>
</dbReference>
<dbReference type="InterPro" id="IPR016160">
    <property type="entry name" value="Ald_DH_CS_CYS"/>
</dbReference>
<dbReference type="InterPro" id="IPR029510">
    <property type="entry name" value="Ald_DH_CS_GLU"/>
</dbReference>
<evidence type="ECO:0000313" key="6">
    <source>
        <dbReference type="EMBL" id="WBW71984.1"/>
    </source>
</evidence>